<dbReference type="EC" id="2.7.11.-" evidence="4"/>
<dbReference type="PANTHER" id="PTHR44329:SF214">
    <property type="entry name" value="PROTEIN KINASE DOMAIN-CONTAINING PROTEIN"/>
    <property type="match status" value="1"/>
</dbReference>
<keyword evidence="4" id="KW-0418">Kinase</keyword>
<keyword evidence="4" id="KW-0808">Transferase</keyword>
<name>A0AAD8Y4T2_9STRA</name>
<feature type="region of interest" description="Disordered" evidence="1">
    <location>
        <begin position="137"/>
        <end position="171"/>
    </location>
</feature>
<accession>A0AAD8Y4T2</accession>
<dbReference type="Proteomes" id="UP001224775">
    <property type="component" value="Unassembled WGS sequence"/>
</dbReference>
<evidence type="ECO:0000313" key="4">
    <source>
        <dbReference type="EMBL" id="KAK1739069.1"/>
    </source>
</evidence>
<dbReference type="InterPro" id="IPR000719">
    <property type="entry name" value="Prot_kinase_dom"/>
</dbReference>
<dbReference type="PANTHER" id="PTHR44329">
    <property type="entry name" value="SERINE/THREONINE-PROTEIN KINASE TNNI3K-RELATED"/>
    <property type="match status" value="1"/>
</dbReference>
<protein>
    <submittedName>
        <fullName evidence="4">Serine/threonine-protein kinase</fullName>
        <ecNumber evidence="4">2.7.11.-</ecNumber>
    </submittedName>
</protein>
<keyword evidence="2" id="KW-1133">Transmembrane helix</keyword>
<proteinExistence type="predicted"/>
<dbReference type="AlphaFoldDB" id="A0AAD8Y4T2"/>
<evidence type="ECO:0000256" key="2">
    <source>
        <dbReference type="SAM" id="Phobius"/>
    </source>
</evidence>
<evidence type="ECO:0000259" key="3">
    <source>
        <dbReference type="PROSITE" id="PS50011"/>
    </source>
</evidence>
<dbReference type="GO" id="GO:0005524">
    <property type="term" value="F:ATP binding"/>
    <property type="evidence" value="ECO:0007669"/>
    <property type="project" value="InterPro"/>
</dbReference>
<dbReference type="PROSITE" id="PS50011">
    <property type="entry name" value="PROTEIN_KINASE_DOM"/>
    <property type="match status" value="1"/>
</dbReference>
<feature type="transmembrane region" description="Helical" evidence="2">
    <location>
        <begin position="46"/>
        <end position="67"/>
    </location>
</feature>
<keyword evidence="5" id="KW-1185">Reference proteome</keyword>
<dbReference type="Pfam" id="PF00069">
    <property type="entry name" value="Pkinase"/>
    <property type="match status" value="1"/>
</dbReference>
<dbReference type="GO" id="GO:0004674">
    <property type="term" value="F:protein serine/threonine kinase activity"/>
    <property type="evidence" value="ECO:0007669"/>
    <property type="project" value="TreeGrafter"/>
</dbReference>
<dbReference type="SUPFAM" id="SSF56112">
    <property type="entry name" value="Protein kinase-like (PK-like)"/>
    <property type="match status" value="1"/>
</dbReference>
<feature type="domain" description="Protein kinase" evidence="3">
    <location>
        <begin position="228"/>
        <end position="530"/>
    </location>
</feature>
<keyword evidence="2" id="KW-0472">Membrane</keyword>
<evidence type="ECO:0000313" key="5">
    <source>
        <dbReference type="Proteomes" id="UP001224775"/>
    </source>
</evidence>
<organism evidence="4 5">
    <name type="scientific">Skeletonema marinoi</name>
    <dbReference type="NCBI Taxonomy" id="267567"/>
    <lineage>
        <taxon>Eukaryota</taxon>
        <taxon>Sar</taxon>
        <taxon>Stramenopiles</taxon>
        <taxon>Ochrophyta</taxon>
        <taxon>Bacillariophyta</taxon>
        <taxon>Coscinodiscophyceae</taxon>
        <taxon>Thalassiosirophycidae</taxon>
        <taxon>Thalassiosirales</taxon>
        <taxon>Skeletonemataceae</taxon>
        <taxon>Skeletonema</taxon>
        <taxon>Skeletonema marinoi-dohrnii complex</taxon>
    </lineage>
</organism>
<dbReference type="InterPro" id="IPR051681">
    <property type="entry name" value="Ser/Thr_Kinases-Pseudokinases"/>
</dbReference>
<feature type="compositionally biased region" description="Low complexity" evidence="1">
    <location>
        <begin position="138"/>
        <end position="153"/>
    </location>
</feature>
<comment type="caution">
    <text evidence="4">The sequence shown here is derived from an EMBL/GenBank/DDBJ whole genome shotgun (WGS) entry which is preliminary data.</text>
</comment>
<evidence type="ECO:0000256" key="1">
    <source>
        <dbReference type="SAM" id="MobiDB-lite"/>
    </source>
</evidence>
<sequence length="536" mass="61611">MSVNDVRRRCFFIRRKHAEHHPSLATIPEGSTLSHSSPYHRPKRDGLLRIFFLMLFPVYIITTSLLIRALHRIDKQHSGIGQTLEKFKSTSDPISRGIQKQELYQQTMAVKRVVYIGSKNDFNIDMLSRSMVDSITSQDDNMSYNRNNNQNDDQSQDGESPYQQFNTKGDESCEPMAKWQSMSFPTCNAVHEMNIFSTSPHLALRSPATNIKFRAKRTNSQRNVIQDSYSAKLLGNGWFRDAWKVSDEVNNSSFAIKTLRLERDFMPEYFELHRRDSVALERLTESPYIMDIYGFCGHSAVTELAFLNNGLNNLYRIATVMMNNFSPYILRTKLQIAAMTARAMAHVHSVPIDDEHVVDKLDKQYRTPASIVHYDINPRNVIISPSGRPKLNDFNVAEFLTWDPVKNSTCGFQGRFREPWWRSPEEMQSDGADNNQHPTRLDEKVDIYSLGNTLFVLLTGMEPRGKKQKKKRFRQVSQELANGLKPPFPAKYKESDDPVIVAIRNAIMLCWEPDPDRRPSAMEIADQLYTALGNLA</sequence>
<gene>
    <name evidence="4" type="ORF">QTG54_010385</name>
</gene>
<dbReference type="Gene3D" id="1.10.510.10">
    <property type="entry name" value="Transferase(Phosphotransferase) domain 1"/>
    <property type="match status" value="1"/>
</dbReference>
<reference evidence="4" key="1">
    <citation type="submission" date="2023-06" db="EMBL/GenBank/DDBJ databases">
        <title>Survivors Of The Sea: Transcriptome response of Skeletonema marinoi to long-term dormancy.</title>
        <authorList>
            <person name="Pinder M.I.M."/>
            <person name="Kourtchenko O."/>
            <person name="Robertson E.K."/>
            <person name="Larsson T."/>
            <person name="Maumus F."/>
            <person name="Osuna-Cruz C.M."/>
            <person name="Vancaester E."/>
            <person name="Stenow R."/>
            <person name="Vandepoele K."/>
            <person name="Ploug H."/>
            <person name="Bruchert V."/>
            <person name="Godhe A."/>
            <person name="Topel M."/>
        </authorList>
    </citation>
    <scope>NUCLEOTIDE SEQUENCE</scope>
    <source>
        <strain evidence="4">R05AC</strain>
    </source>
</reference>
<dbReference type="InterPro" id="IPR011009">
    <property type="entry name" value="Kinase-like_dom_sf"/>
</dbReference>
<keyword evidence="2" id="KW-0812">Transmembrane</keyword>
<dbReference type="EMBL" id="JATAAI010000019">
    <property type="protein sequence ID" value="KAK1739069.1"/>
    <property type="molecule type" value="Genomic_DNA"/>
</dbReference>